<dbReference type="PANTHER" id="PTHR43134">
    <property type="entry name" value="SIGNAL RECOGNITION PARTICLE RECEPTOR SUBUNIT ALPHA"/>
    <property type="match status" value="1"/>
</dbReference>
<feature type="compositionally biased region" description="Basic and acidic residues" evidence="11">
    <location>
        <begin position="135"/>
        <end position="160"/>
    </location>
</feature>
<dbReference type="EMBL" id="JMQN01000036">
    <property type="protein sequence ID" value="KEA63580.1"/>
    <property type="molecule type" value="Genomic_DNA"/>
</dbReference>
<keyword evidence="7 10" id="KW-0675">Receptor</keyword>
<dbReference type="eggNOG" id="COG0552">
    <property type="taxonomic scope" value="Bacteria"/>
</dbReference>
<dbReference type="FunFam" id="3.40.50.300:FF:000053">
    <property type="entry name" value="Signal recognition particle receptor FtsY"/>
    <property type="match status" value="1"/>
</dbReference>
<dbReference type="InterPro" id="IPR013822">
    <property type="entry name" value="Signal_recog_particl_SRP54_hlx"/>
</dbReference>
<evidence type="ECO:0000256" key="5">
    <source>
        <dbReference type="ARBA" id="ARBA00023134"/>
    </source>
</evidence>
<organism evidence="14 15">
    <name type="scientific">Marinobacterium lacunae</name>
    <dbReference type="NCBI Taxonomy" id="1232683"/>
    <lineage>
        <taxon>Bacteria</taxon>
        <taxon>Pseudomonadati</taxon>
        <taxon>Pseudomonadota</taxon>
        <taxon>Gammaproteobacteria</taxon>
        <taxon>Oceanospirillales</taxon>
        <taxon>Oceanospirillaceae</taxon>
        <taxon>Marinobacterium</taxon>
    </lineage>
</organism>
<keyword evidence="6 10" id="KW-0472">Membrane</keyword>
<dbReference type="SMART" id="SM00382">
    <property type="entry name" value="AAA"/>
    <property type="match status" value="1"/>
</dbReference>
<dbReference type="Gene3D" id="3.40.50.300">
    <property type="entry name" value="P-loop containing nucleotide triphosphate hydrolases"/>
    <property type="match status" value="1"/>
</dbReference>
<dbReference type="PROSITE" id="PS00300">
    <property type="entry name" value="SRP54"/>
    <property type="match status" value="1"/>
</dbReference>
<dbReference type="GO" id="GO:0005886">
    <property type="term" value="C:plasma membrane"/>
    <property type="evidence" value="ECO:0007669"/>
    <property type="project" value="UniProtKB-SubCell"/>
</dbReference>
<dbReference type="EC" id="3.6.5.4" evidence="10"/>
<dbReference type="FunFam" id="1.20.120.140:FF:000002">
    <property type="entry name" value="Signal recognition particle receptor FtsY"/>
    <property type="match status" value="1"/>
</dbReference>
<evidence type="ECO:0000256" key="4">
    <source>
        <dbReference type="ARBA" id="ARBA00022801"/>
    </source>
</evidence>
<dbReference type="Gene3D" id="1.20.120.140">
    <property type="entry name" value="Signal recognition particle SRP54, nucleotide-binding domain"/>
    <property type="match status" value="1"/>
</dbReference>
<dbReference type="Pfam" id="PF02881">
    <property type="entry name" value="SRP54_N"/>
    <property type="match status" value="1"/>
</dbReference>
<dbReference type="RefSeq" id="WP_231517043.1">
    <property type="nucleotide sequence ID" value="NZ_JMQN01000036.1"/>
</dbReference>
<evidence type="ECO:0000256" key="6">
    <source>
        <dbReference type="ARBA" id="ARBA00023136"/>
    </source>
</evidence>
<dbReference type="PANTHER" id="PTHR43134:SF1">
    <property type="entry name" value="SIGNAL RECOGNITION PARTICLE RECEPTOR SUBUNIT ALPHA"/>
    <property type="match status" value="1"/>
</dbReference>
<dbReference type="GO" id="GO:0003924">
    <property type="term" value="F:GTPase activity"/>
    <property type="evidence" value="ECO:0007669"/>
    <property type="project" value="UniProtKB-UniRule"/>
</dbReference>
<keyword evidence="1 10" id="KW-1003">Cell membrane</keyword>
<comment type="caution">
    <text evidence="14">The sequence shown here is derived from an EMBL/GenBank/DDBJ whole genome shotgun (WGS) entry which is preliminary data.</text>
</comment>
<evidence type="ECO:0000313" key="15">
    <source>
        <dbReference type="Proteomes" id="UP000028252"/>
    </source>
</evidence>
<dbReference type="InterPro" id="IPR042101">
    <property type="entry name" value="SRP54_N_sf"/>
</dbReference>
<keyword evidence="15" id="KW-1185">Reference proteome</keyword>
<feature type="binding site" evidence="10">
    <location>
        <begin position="320"/>
        <end position="327"/>
    </location>
    <ligand>
        <name>GTP</name>
        <dbReference type="ChEBI" id="CHEBI:37565"/>
    </ligand>
</feature>
<keyword evidence="4 10" id="KW-0378">Hydrolase</keyword>
<feature type="domain" description="SRP54-type proteins GTP-binding" evidence="13">
    <location>
        <begin position="487"/>
        <end position="500"/>
    </location>
</feature>
<gene>
    <name evidence="10" type="primary">ftsY</name>
    <name evidence="14" type="ORF">ADIMK_2359</name>
</gene>
<comment type="subcellular location">
    <subcellularLocation>
        <location evidence="10">Cell membrane</location>
        <topology evidence="10">Peripheral membrane protein</topology>
        <orientation evidence="10">Cytoplasmic side</orientation>
    </subcellularLocation>
    <subcellularLocation>
        <location evidence="10">Cytoplasm</location>
    </subcellularLocation>
</comment>
<feature type="compositionally biased region" description="Acidic residues" evidence="11">
    <location>
        <begin position="109"/>
        <end position="132"/>
    </location>
</feature>
<evidence type="ECO:0000256" key="10">
    <source>
        <dbReference type="HAMAP-Rule" id="MF_00920"/>
    </source>
</evidence>
<feature type="binding site" evidence="10">
    <location>
        <begin position="402"/>
        <end position="406"/>
    </location>
    <ligand>
        <name>GTP</name>
        <dbReference type="ChEBI" id="CHEBI:37565"/>
    </ligand>
</feature>
<comment type="subunit">
    <text evidence="10">Part of the signal recognition particle protein translocation system, which is composed of SRP and FtsY. SRP is a ribonucleoprotein composed of Ffh and a 4.5S RNA molecule.</text>
</comment>
<dbReference type="InterPro" id="IPR036225">
    <property type="entry name" value="SRP/SRP_N"/>
</dbReference>
<evidence type="ECO:0000256" key="1">
    <source>
        <dbReference type="ARBA" id="ARBA00022475"/>
    </source>
</evidence>
<dbReference type="HAMAP" id="MF_00920">
    <property type="entry name" value="FtsY"/>
    <property type="match status" value="1"/>
</dbReference>
<dbReference type="GO" id="GO:0005047">
    <property type="term" value="F:signal recognition particle binding"/>
    <property type="evidence" value="ECO:0007669"/>
    <property type="project" value="TreeGrafter"/>
</dbReference>
<dbReference type="GO" id="GO:0005737">
    <property type="term" value="C:cytoplasm"/>
    <property type="evidence" value="ECO:0007669"/>
    <property type="project" value="UniProtKB-SubCell"/>
</dbReference>
<dbReference type="SMART" id="SM00963">
    <property type="entry name" value="SRP54_N"/>
    <property type="match status" value="1"/>
</dbReference>
<comment type="similarity">
    <text evidence="10">Belongs to the GTP-binding SRP family. FtsY subfamily.</text>
</comment>
<dbReference type="Proteomes" id="UP000028252">
    <property type="component" value="Unassembled WGS sequence"/>
</dbReference>
<feature type="transmembrane region" description="Helical" evidence="12">
    <location>
        <begin position="17"/>
        <end position="37"/>
    </location>
</feature>
<feature type="region of interest" description="Disordered" evidence="11">
    <location>
        <begin position="44"/>
        <end position="160"/>
    </location>
</feature>
<evidence type="ECO:0000256" key="2">
    <source>
        <dbReference type="ARBA" id="ARBA00022490"/>
    </source>
</evidence>
<dbReference type="STRING" id="1232683.ADIMK_2359"/>
<dbReference type="InterPro" id="IPR000897">
    <property type="entry name" value="SRP54_GTPase_dom"/>
</dbReference>
<proteinExistence type="inferred from homology"/>
<keyword evidence="3 10" id="KW-0547">Nucleotide-binding</keyword>
<evidence type="ECO:0000259" key="13">
    <source>
        <dbReference type="PROSITE" id="PS00300"/>
    </source>
</evidence>
<dbReference type="CDD" id="cd17874">
    <property type="entry name" value="FtsY"/>
    <property type="match status" value="1"/>
</dbReference>
<dbReference type="GO" id="GO:0006614">
    <property type="term" value="P:SRP-dependent cotranslational protein targeting to membrane"/>
    <property type="evidence" value="ECO:0007669"/>
    <property type="project" value="InterPro"/>
</dbReference>
<evidence type="ECO:0000256" key="7">
    <source>
        <dbReference type="ARBA" id="ARBA00023170"/>
    </source>
</evidence>
<evidence type="ECO:0000313" key="14">
    <source>
        <dbReference type="EMBL" id="KEA63580.1"/>
    </source>
</evidence>
<protein>
    <recommendedName>
        <fullName evidence="10">Signal recognition particle receptor FtsY</fullName>
        <shortName evidence="10">SRP receptor</shortName>
        <ecNumber evidence="10">3.6.5.4</ecNumber>
    </recommendedName>
</protein>
<evidence type="ECO:0000256" key="9">
    <source>
        <dbReference type="ARBA" id="ARBA00053570"/>
    </source>
</evidence>
<dbReference type="SUPFAM" id="SSF47364">
    <property type="entry name" value="Domain of the SRP/SRP receptor G-proteins"/>
    <property type="match status" value="1"/>
</dbReference>
<comment type="catalytic activity">
    <reaction evidence="8 10">
        <text>GTP + H2O = GDP + phosphate + H(+)</text>
        <dbReference type="Rhea" id="RHEA:19669"/>
        <dbReference type="ChEBI" id="CHEBI:15377"/>
        <dbReference type="ChEBI" id="CHEBI:15378"/>
        <dbReference type="ChEBI" id="CHEBI:37565"/>
        <dbReference type="ChEBI" id="CHEBI:43474"/>
        <dbReference type="ChEBI" id="CHEBI:58189"/>
        <dbReference type="EC" id="3.6.5.4"/>
    </reaction>
</comment>
<dbReference type="PATRIC" id="fig|1232683.4.peg.2318"/>
<keyword evidence="5 10" id="KW-0342">GTP-binding</keyword>
<name>A0A081FYH5_9GAMM</name>
<evidence type="ECO:0000256" key="11">
    <source>
        <dbReference type="SAM" id="MobiDB-lite"/>
    </source>
</evidence>
<dbReference type="SUPFAM" id="SSF52540">
    <property type="entry name" value="P-loop containing nucleoside triphosphate hydrolases"/>
    <property type="match status" value="1"/>
</dbReference>
<evidence type="ECO:0000256" key="12">
    <source>
        <dbReference type="SAM" id="Phobius"/>
    </source>
</evidence>
<sequence>MEALYTWMLDNGLDPNLLPYGAGALAFVILLVIYLYLRGSKTEQQASPTSAVETEARETVESRQVADGAGSAPVETEQDTTEARTQTEVAVESALEVETPVEAKPEAFVEVEPEQPEPEAVEPEADVADEAEQLAQERAEAERQALEQAEAEKAAAEAAARQKAEEEAVAAKAAAEQAEREAAEKARVEAEKAAAEAAAKAEAEQGEARQTRLFERIKSGLSRTKSGLTEQLGSLFLGAKEIDDDLLEEIETLLLMADVGVEATTEIVTRLTERVARKQLKDPEALREALKEELAELLGGVEHPLRLPQDKSPAVILMVGVNGVGKTTTIGKLAKRYQSEGKSVMLAAGDTFRAAAVEQLQVWGERNNVPVVAQHTGADSASVLFDALQSAKAKGVDVLIADTAGRLQNKDNLMQELQKVVRVMQKIDPSAPHEVMLVLDAGTGQNAISQAKQFKEAVGVTGITLTKLDGTAKGGIIFAIAKQFGLPIRFIGVGEQVDDLRPFEANEFVKALFD</sequence>
<dbReference type="Pfam" id="PF00448">
    <property type="entry name" value="SRP54"/>
    <property type="match status" value="1"/>
</dbReference>
<dbReference type="NCBIfam" id="TIGR00064">
    <property type="entry name" value="ftsY"/>
    <property type="match status" value="1"/>
</dbReference>
<evidence type="ECO:0000256" key="3">
    <source>
        <dbReference type="ARBA" id="ARBA00022741"/>
    </source>
</evidence>
<keyword evidence="12" id="KW-1133">Transmembrane helix</keyword>
<dbReference type="AlphaFoldDB" id="A0A081FYH5"/>
<dbReference type="SMART" id="SM00962">
    <property type="entry name" value="SRP54"/>
    <property type="match status" value="1"/>
</dbReference>
<dbReference type="InterPro" id="IPR027417">
    <property type="entry name" value="P-loop_NTPase"/>
</dbReference>
<dbReference type="GO" id="GO:0005525">
    <property type="term" value="F:GTP binding"/>
    <property type="evidence" value="ECO:0007669"/>
    <property type="project" value="UniProtKB-UniRule"/>
</dbReference>
<evidence type="ECO:0000256" key="8">
    <source>
        <dbReference type="ARBA" id="ARBA00048027"/>
    </source>
</evidence>
<keyword evidence="12" id="KW-0812">Transmembrane</keyword>
<comment type="function">
    <text evidence="9 10">Involved in targeting and insertion of nascent membrane proteins into the cytoplasmic membrane. Acts as a receptor for the complex formed by the signal recognition particle (SRP) and the ribosome-nascent chain (RNC). Interaction with SRP-RNC leads to the transfer of the RNC complex to the Sec translocase for insertion into the membrane, the hydrolysis of GTP by both Ffh and FtsY, and the dissociation of the SRP-FtsY complex into the individual components.</text>
</comment>
<keyword evidence="2 10" id="KW-0963">Cytoplasm</keyword>
<accession>A0A081FYH5</accession>
<dbReference type="InterPro" id="IPR004390">
    <property type="entry name" value="SR_rcpt_FtsY"/>
</dbReference>
<reference evidence="14 15" key="1">
    <citation type="submission" date="2014-04" db="EMBL/GenBank/DDBJ databases">
        <title>Marinobacterium kochiensis sp. nov., isolated from sediment sample collected from Kochi backwaters in Kerala, India.</title>
        <authorList>
            <person name="Singh A."/>
            <person name="Pinnaka A.K."/>
        </authorList>
    </citation>
    <scope>NUCLEOTIDE SEQUENCE [LARGE SCALE GENOMIC DNA]</scope>
    <source>
        <strain evidence="14 15">AK27</strain>
    </source>
</reference>
<feature type="binding site" evidence="10">
    <location>
        <begin position="466"/>
        <end position="469"/>
    </location>
    <ligand>
        <name>GTP</name>
        <dbReference type="ChEBI" id="CHEBI:37565"/>
    </ligand>
</feature>
<dbReference type="InterPro" id="IPR003593">
    <property type="entry name" value="AAA+_ATPase"/>
</dbReference>